<keyword evidence="3 6" id="KW-1133">Transmembrane helix</keyword>
<accession>W9S108</accession>
<dbReference type="Proteomes" id="UP000030645">
    <property type="component" value="Unassembled WGS sequence"/>
</dbReference>
<feature type="transmembrane region" description="Helical" evidence="6">
    <location>
        <begin position="65"/>
        <end position="91"/>
    </location>
</feature>
<dbReference type="STRING" id="981085.W9S108"/>
<dbReference type="PANTHER" id="PTHR31234:SF72">
    <property type="entry name" value="NDR1_HIN1-LIKE PROTEIN 6"/>
    <property type="match status" value="1"/>
</dbReference>
<dbReference type="Pfam" id="PF03168">
    <property type="entry name" value="LEA_2"/>
    <property type="match status" value="1"/>
</dbReference>
<comment type="subcellular location">
    <subcellularLocation>
        <location evidence="1">Membrane</location>
        <topology evidence="1">Single-pass membrane protein</topology>
    </subcellularLocation>
</comment>
<organism evidence="8 9">
    <name type="scientific">Morus notabilis</name>
    <dbReference type="NCBI Taxonomy" id="981085"/>
    <lineage>
        <taxon>Eukaryota</taxon>
        <taxon>Viridiplantae</taxon>
        <taxon>Streptophyta</taxon>
        <taxon>Embryophyta</taxon>
        <taxon>Tracheophyta</taxon>
        <taxon>Spermatophyta</taxon>
        <taxon>Magnoliopsida</taxon>
        <taxon>eudicotyledons</taxon>
        <taxon>Gunneridae</taxon>
        <taxon>Pentapetalae</taxon>
        <taxon>rosids</taxon>
        <taxon>fabids</taxon>
        <taxon>Rosales</taxon>
        <taxon>Moraceae</taxon>
        <taxon>Moreae</taxon>
        <taxon>Morus</taxon>
    </lineage>
</organism>
<dbReference type="GO" id="GO:0005886">
    <property type="term" value="C:plasma membrane"/>
    <property type="evidence" value="ECO:0007669"/>
    <property type="project" value="TreeGrafter"/>
</dbReference>
<dbReference type="GO" id="GO:0098542">
    <property type="term" value="P:defense response to other organism"/>
    <property type="evidence" value="ECO:0007669"/>
    <property type="project" value="InterPro"/>
</dbReference>
<reference evidence="9" key="1">
    <citation type="submission" date="2013-01" db="EMBL/GenBank/DDBJ databases">
        <title>Draft Genome Sequence of a Mulberry Tree, Morus notabilis C.K. Schneid.</title>
        <authorList>
            <person name="He N."/>
            <person name="Zhao S."/>
        </authorList>
    </citation>
    <scope>NUCLEOTIDE SEQUENCE</scope>
</reference>
<evidence type="ECO:0000313" key="9">
    <source>
        <dbReference type="Proteomes" id="UP000030645"/>
    </source>
</evidence>
<keyword evidence="4 6" id="KW-0472">Membrane</keyword>
<proteinExistence type="predicted"/>
<dbReference type="InterPro" id="IPR044839">
    <property type="entry name" value="NDR1-like"/>
</dbReference>
<keyword evidence="9" id="KW-1185">Reference proteome</keyword>
<dbReference type="OrthoDB" id="1917746at2759"/>
<protein>
    <recommendedName>
        <fullName evidence="7">Late embryogenesis abundant protein LEA-2 subgroup domain-containing protein</fullName>
    </recommendedName>
</protein>
<dbReference type="PANTHER" id="PTHR31234">
    <property type="entry name" value="LATE EMBRYOGENESIS ABUNDANT (LEA) HYDROXYPROLINE-RICH GLYCOPROTEIN FAMILY"/>
    <property type="match status" value="1"/>
</dbReference>
<feature type="compositionally biased region" description="Basic and acidic residues" evidence="5">
    <location>
        <begin position="1"/>
        <end position="11"/>
    </location>
</feature>
<name>W9S108_9ROSA</name>
<feature type="domain" description="Late embryogenesis abundant protein LEA-2 subgroup" evidence="7">
    <location>
        <begin position="123"/>
        <end position="225"/>
    </location>
</feature>
<dbReference type="eggNOG" id="ENOG502QVVS">
    <property type="taxonomic scope" value="Eukaryota"/>
</dbReference>
<evidence type="ECO:0000256" key="3">
    <source>
        <dbReference type="ARBA" id="ARBA00022989"/>
    </source>
</evidence>
<keyword evidence="2 6" id="KW-0812">Transmembrane</keyword>
<feature type="region of interest" description="Disordered" evidence="5">
    <location>
        <begin position="1"/>
        <end position="56"/>
    </location>
</feature>
<evidence type="ECO:0000256" key="5">
    <source>
        <dbReference type="SAM" id="MobiDB-lite"/>
    </source>
</evidence>
<dbReference type="Gene3D" id="2.60.40.1820">
    <property type="match status" value="1"/>
</dbReference>
<dbReference type="EMBL" id="KE345919">
    <property type="protein sequence ID" value="EXC20583.1"/>
    <property type="molecule type" value="Genomic_DNA"/>
</dbReference>
<sequence>MADNQRIHPSQDPEAPLVPKGASNSEKGDQASASASAPPYPPFQRTIPLTQSNPPKKRRSCLCKCLCWTFLVILILIIVIAATVGILYLVFRPKLPKYSIDDLQVTQFNLSSNDSLSATFDVTITARNPNKKIGIYYEGGSRIRVYYNGTRLCQGALPKFYQGHRNTTRLVVPVTGQTANATGLINDLQAERQQTGYVPLALRVKQPVRIKLGRLKLFKIKFYVKCSLNVDSLEANNDIKIRNSSCKFRLWL</sequence>
<gene>
    <name evidence="8" type="ORF">L484_027138</name>
</gene>
<evidence type="ECO:0000256" key="4">
    <source>
        <dbReference type="ARBA" id="ARBA00023136"/>
    </source>
</evidence>
<dbReference type="SUPFAM" id="SSF117070">
    <property type="entry name" value="LEA14-like"/>
    <property type="match status" value="1"/>
</dbReference>
<evidence type="ECO:0000259" key="7">
    <source>
        <dbReference type="Pfam" id="PF03168"/>
    </source>
</evidence>
<dbReference type="KEGG" id="mnt:21409765"/>
<evidence type="ECO:0000256" key="1">
    <source>
        <dbReference type="ARBA" id="ARBA00004167"/>
    </source>
</evidence>
<dbReference type="AlphaFoldDB" id="W9S108"/>
<evidence type="ECO:0000313" key="8">
    <source>
        <dbReference type="EMBL" id="EXC20583.1"/>
    </source>
</evidence>
<dbReference type="InterPro" id="IPR004864">
    <property type="entry name" value="LEA_2"/>
</dbReference>
<evidence type="ECO:0000256" key="6">
    <source>
        <dbReference type="SAM" id="Phobius"/>
    </source>
</evidence>
<evidence type="ECO:0000256" key="2">
    <source>
        <dbReference type="ARBA" id="ARBA00022692"/>
    </source>
</evidence>